<evidence type="ECO:0000256" key="1">
    <source>
        <dbReference type="SAM" id="MobiDB-lite"/>
    </source>
</evidence>
<dbReference type="InterPro" id="IPR002937">
    <property type="entry name" value="Amino_oxidase"/>
</dbReference>
<dbReference type="GO" id="GO:0005737">
    <property type="term" value="C:cytoplasm"/>
    <property type="evidence" value="ECO:0000318"/>
    <property type="project" value="GO_Central"/>
</dbReference>
<dbReference type="Gene3D" id="3.50.50.60">
    <property type="entry name" value="FAD/NAD(P)-binding domain"/>
    <property type="match status" value="1"/>
</dbReference>
<evidence type="ECO:0000313" key="3">
    <source>
        <dbReference type="EMBL" id="ESO03800.1"/>
    </source>
</evidence>
<dbReference type="Proteomes" id="UP000015101">
    <property type="component" value="Unassembled WGS sequence"/>
</dbReference>
<dbReference type="EnsemblMetazoa" id="HelroT191961">
    <property type="protein sequence ID" value="HelroP191961"/>
    <property type="gene ID" value="HelroG191961"/>
</dbReference>
<reference evidence="4" key="3">
    <citation type="submission" date="2015-06" db="UniProtKB">
        <authorList>
            <consortium name="EnsemblMetazoa"/>
        </authorList>
    </citation>
    <scope>IDENTIFICATION</scope>
</reference>
<proteinExistence type="predicted"/>
<evidence type="ECO:0000313" key="4">
    <source>
        <dbReference type="EnsemblMetazoa" id="HelroP191961"/>
    </source>
</evidence>
<feature type="domain" description="Amine oxidase" evidence="2">
    <location>
        <begin position="14"/>
        <end position="279"/>
    </location>
</feature>
<dbReference type="SUPFAM" id="SSF51905">
    <property type="entry name" value="FAD/NAD(P)-binding domain"/>
    <property type="match status" value="1"/>
</dbReference>
<dbReference type="KEGG" id="hro:HELRODRAFT_191961"/>
<protein>
    <recommendedName>
        <fullName evidence="2">Amine oxidase domain-containing protein</fullName>
    </recommendedName>
</protein>
<dbReference type="GeneID" id="20212111"/>
<dbReference type="CTD" id="20212111"/>
<reference evidence="3 5" key="2">
    <citation type="journal article" date="2013" name="Nature">
        <title>Insights into bilaterian evolution from three spiralian genomes.</title>
        <authorList>
            <person name="Simakov O."/>
            <person name="Marletaz F."/>
            <person name="Cho S.J."/>
            <person name="Edsinger-Gonzales E."/>
            <person name="Havlak P."/>
            <person name="Hellsten U."/>
            <person name="Kuo D.H."/>
            <person name="Larsson T."/>
            <person name="Lv J."/>
            <person name="Arendt D."/>
            <person name="Savage R."/>
            <person name="Osoegawa K."/>
            <person name="de Jong P."/>
            <person name="Grimwood J."/>
            <person name="Chapman J.A."/>
            <person name="Shapiro H."/>
            <person name="Aerts A."/>
            <person name="Otillar R.P."/>
            <person name="Terry A.Y."/>
            <person name="Boore J.L."/>
            <person name="Grigoriev I.V."/>
            <person name="Lindberg D.R."/>
            <person name="Seaver E.C."/>
            <person name="Weisblat D.A."/>
            <person name="Putnam N.H."/>
            <person name="Rokhsar D.S."/>
        </authorList>
    </citation>
    <scope>NUCLEOTIDE SEQUENCE</scope>
</reference>
<feature type="compositionally biased region" description="Basic and acidic residues" evidence="1">
    <location>
        <begin position="283"/>
        <end position="292"/>
    </location>
</feature>
<dbReference type="PANTHER" id="PTHR10742">
    <property type="entry name" value="FLAVIN MONOAMINE OXIDASE"/>
    <property type="match status" value="1"/>
</dbReference>
<organism evidence="4 5">
    <name type="scientific">Helobdella robusta</name>
    <name type="common">Californian leech</name>
    <dbReference type="NCBI Taxonomy" id="6412"/>
    <lineage>
        <taxon>Eukaryota</taxon>
        <taxon>Metazoa</taxon>
        <taxon>Spiralia</taxon>
        <taxon>Lophotrochozoa</taxon>
        <taxon>Annelida</taxon>
        <taxon>Clitellata</taxon>
        <taxon>Hirudinea</taxon>
        <taxon>Rhynchobdellida</taxon>
        <taxon>Glossiphoniidae</taxon>
        <taxon>Helobdella</taxon>
    </lineage>
</organism>
<feature type="domain" description="Amine oxidase" evidence="2">
    <location>
        <begin position="348"/>
        <end position="597"/>
    </location>
</feature>
<accession>T1FTG4</accession>
<dbReference type="HOGENOM" id="CLU_004498_2_3_1"/>
<dbReference type="InterPro" id="IPR036188">
    <property type="entry name" value="FAD/NAD-bd_sf"/>
</dbReference>
<feature type="compositionally biased region" description="Acidic residues" evidence="1">
    <location>
        <begin position="293"/>
        <end position="302"/>
    </location>
</feature>
<gene>
    <name evidence="4" type="primary">20212111</name>
    <name evidence="3" type="ORF">HELRODRAFT_191961</name>
</gene>
<dbReference type="OrthoDB" id="5046242at2759"/>
<sequence length="601" mass="68269">MGSHHKVVVIGGGLAGISAAKTLIQNGVQDVLLIEAKDRLGGRVHTIIHDDGGPLELGAQWIHGEKGNDIADLAKQIDSIRLIYFVMIHSTDEATKREWSEYYDEEEEEEEDKEEDEEDDVSDDESGYFLSDSTPIPENLVRESFIKFDMALEEADTYYDKKIIKDNSITIGKFIENKVQGYLNSSKNKKAKVGCTNIQTIKRSLIDWRILAENVENACSSLQEIALNVWGEYYLPPGVESLELGSKGYQPIVDFLANGIPKHSIKLNTVVESLEWSPGYKNDNAKHNRNKNEDEDDDSTVNDDERLECCNRNINESGYYLKLMDKKDDHAFNQVMNNVVNSKNTEDGYGKPLKVKLNSGETVEADHVIVTLPLGVLKHLCGFDNHQISGVTSKDQNFFLPSLPKPYLHSIDKLAYGTVDKIFLEFEKPFWKAKNSTGVQFVWRRGEVLELDCLNKYGRSYENTKWYQSIQGFNTLLQHRNMLCGWVASSEAVEMERESDDLVMDVCVELLQRFSGKKMDRPFRMIRSKWALDPFSRGVYCYRKIPSSYKNSLQLARALPTNDNPRLLFAGEATHCHFYSTTHGAMATGVTQAHKIIKHYS</sequence>
<reference evidence="5" key="1">
    <citation type="submission" date="2012-12" db="EMBL/GenBank/DDBJ databases">
        <authorList>
            <person name="Hellsten U."/>
            <person name="Grimwood J."/>
            <person name="Chapman J.A."/>
            <person name="Shapiro H."/>
            <person name="Aerts A."/>
            <person name="Otillar R.P."/>
            <person name="Terry A.Y."/>
            <person name="Boore J.L."/>
            <person name="Simakov O."/>
            <person name="Marletaz F."/>
            <person name="Cho S.-J."/>
            <person name="Edsinger-Gonzales E."/>
            <person name="Havlak P."/>
            <person name="Kuo D.-H."/>
            <person name="Larsson T."/>
            <person name="Lv J."/>
            <person name="Arendt D."/>
            <person name="Savage R."/>
            <person name="Osoegawa K."/>
            <person name="de Jong P."/>
            <person name="Lindberg D.R."/>
            <person name="Seaver E.C."/>
            <person name="Weisblat D.A."/>
            <person name="Putnam N.H."/>
            <person name="Grigoriev I.V."/>
            <person name="Rokhsar D.S."/>
        </authorList>
    </citation>
    <scope>NUCLEOTIDE SEQUENCE</scope>
</reference>
<dbReference type="RefSeq" id="XP_009018357.1">
    <property type="nucleotide sequence ID" value="XM_009020109.1"/>
</dbReference>
<dbReference type="PANTHER" id="PTHR10742:SF416">
    <property type="entry name" value="SPERMINE OXIDASE"/>
    <property type="match status" value="1"/>
</dbReference>
<evidence type="ECO:0000313" key="5">
    <source>
        <dbReference type="Proteomes" id="UP000015101"/>
    </source>
</evidence>
<keyword evidence="5" id="KW-1185">Reference proteome</keyword>
<dbReference type="AlphaFoldDB" id="T1FTG4"/>
<dbReference type="Gene3D" id="3.90.660.10">
    <property type="match status" value="1"/>
</dbReference>
<dbReference type="GO" id="GO:0046592">
    <property type="term" value="F:polyamine oxidase activity"/>
    <property type="evidence" value="ECO:0000318"/>
    <property type="project" value="GO_Central"/>
</dbReference>
<dbReference type="STRING" id="6412.T1FTG4"/>
<dbReference type="InParanoid" id="T1FTG4"/>
<dbReference type="EMBL" id="KB096590">
    <property type="protein sequence ID" value="ESO03800.1"/>
    <property type="molecule type" value="Genomic_DNA"/>
</dbReference>
<dbReference type="EMBL" id="AMQM01004561">
    <property type="status" value="NOT_ANNOTATED_CDS"/>
    <property type="molecule type" value="Genomic_DNA"/>
</dbReference>
<dbReference type="Pfam" id="PF01593">
    <property type="entry name" value="Amino_oxidase"/>
    <property type="match status" value="2"/>
</dbReference>
<dbReference type="eggNOG" id="KOG0685">
    <property type="taxonomic scope" value="Eukaryota"/>
</dbReference>
<name>T1FTG4_HELRO</name>
<dbReference type="InterPro" id="IPR050281">
    <property type="entry name" value="Flavin_monoamine_oxidase"/>
</dbReference>
<feature type="compositionally biased region" description="Acidic residues" evidence="1">
    <location>
        <begin position="101"/>
        <end position="126"/>
    </location>
</feature>
<dbReference type="SUPFAM" id="SSF54373">
    <property type="entry name" value="FAD-linked reductases, C-terminal domain"/>
    <property type="match status" value="1"/>
</dbReference>
<dbReference type="EMBL" id="AMQM01004562">
    <property type="status" value="NOT_ANNOTATED_CDS"/>
    <property type="molecule type" value="Genomic_DNA"/>
</dbReference>
<feature type="region of interest" description="Disordered" evidence="1">
    <location>
        <begin position="98"/>
        <end position="135"/>
    </location>
</feature>
<evidence type="ECO:0000259" key="2">
    <source>
        <dbReference type="Pfam" id="PF01593"/>
    </source>
</evidence>
<feature type="region of interest" description="Disordered" evidence="1">
    <location>
        <begin position="278"/>
        <end position="303"/>
    </location>
</feature>